<dbReference type="InterPro" id="IPR000683">
    <property type="entry name" value="Gfo/Idh/MocA-like_OxRdtase_N"/>
</dbReference>
<dbReference type="PANTHER" id="PTHR43377">
    <property type="entry name" value="BILIVERDIN REDUCTASE A"/>
    <property type="match status" value="1"/>
</dbReference>
<gene>
    <name evidence="2" type="ORF">CVO76_12455</name>
</gene>
<dbReference type="InterPro" id="IPR051450">
    <property type="entry name" value="Gfo/Idh/MocA_Oxidoreductases"/>
</dbReference>
<dbReference type="GO" id="GO:0000166">
    <property type="term" value="F:nucleotide binding"/>
    <property type="evidence" value="ECO:0007669"/>
    <property type="project" value="InterPro"/>
</dbReference>
<evidence type="ECO:0000313" key="3">
    <source>
        <dbReference type="Proteomes" id="UP000239187"/>
    </source>
</evidence>
<dbReference type="RefSeq" id="WP_208739485.1">
    <property type="nucleotide sequence ID" value="NZ_CP024915.1"/>
</dbReference>
<accession>A0A2L0UGM0</accession>
<feature type="domain" description="Gfo/Idh/MocA-like oxidoreductase N-terminal" evidence="1">
    <location>
        <begin position="15"/>
        <end position="126"/>
    </location>
</feature>
<dbReference type="Pfam" id="PF01408">
    <property type="entry name" value="GFO_IDH_MocA"/>
    <property type="match status" value="1"/>
</dbReference>
<dbReference type="Proteomes" id="UP000239187">
    <property type="component" value="Chromosome"/>
</dbReference>
<dbReference type="InterPro" id="IPR036291">
    <property type="entry name" value="NAD(P)-bd_dom_sf"/>
</dbReference>
<evidence type="ECO:0000259" key="1">
    <source>
        <dbReference type="Pfam" id="PF01408"/>
    </source>
</evidence>
<organism evidence="2 3">
    <name type="scientific">Arthrobacter agilis</name>
    <dbReference type="NCBI Taxonomy" id="37921"/>
    <lineage>
        <taxon>Bacteria</taxon>
        <taxon>Bacillati</taxon>
        <taxon>Actinomycetota</taxon>
        <taxon>Actinomycetes</taxon>
        <taxon>Micrococcales</taxon>
        <taxon>Micrococcaceae</taxon>
        <taxon>Arthrobacter</taxon>
    </lineage>
</organism>
<proteinExistence type="predicted"/>
<protein>
    <submittedName>
        <fullName evidence="2">Oxidoreductase</fullName>
    </submittedName>
</protein>
<reference evidence="2 3" key="1">
    <citation type="submission" date="2017-11" db="EMBL/GenBank/DDBJ databases">
        <title>Draft genome of Arthrobacter agilis strain UMCV2, a plant growth-promoting rhizobacterium and biocontrol capacity of phytopathogenic fungi.</title>
        <authorList>
            <person name="Martinez-Camara R."/>
            <person name="Santoyo G."/>
            <person name="Moreno-Hagelsieb G."/>
            <person name="Valencia-Cantero E."/>
        </authorList>
    </citation>
    <scope>NUCLEOTIDE SEQUENCE [LARGE SCALE GENOMIC DNA]</scope>
    <source>
        <strain evidence="2 3">UMCV2</strain>
    </source>
</reference>
<dbReference type="PANTHER" id="PTHR43377:SF1">
    <property type="entry name" value="BILIVERDIN REDUCTASE A"/>
    <property type="match status" value="1"/>
</dbReference>
<evidence type="ECO:0000313" key="2">
    <source>
        <dbReference type="EMBL" id="AUZ88358.1"/>
    </source>
</evidence>
<dbReference type="Gene3D" id="3.40.50.720">
    <property type="entry name" value="NAD(P)-binding Rossmann-like Domain"/>
    <property type="match status" value="1"/>
</dbReference>
<dbReference type="SUPFAM" id="SSF51735">
    <property type="entry name" value="NAD(P)-binding Rossmann-fold domains"/>
    <property type="match status" value="1"/>
</dbReference>
<dbReference type="AlphaFoldDB" id="A0A2L0UGM0"/>
<sequence>MDSRTDTADRSGDKIRFGIVGSGWRSEFFLRVARELPDRFEVTGLVTRDEVTGRRIEGTWQVRAFASIDDLVAKTSPSFVVVSVPREVAPEAIRHLAELKVPVLTETPPGPDLAALTSLYPLVERGAVIQVAEQYHLSPLLRAQLGVAASGRLGQITQVLVAQCHDYHGVSIMRRALGIGFDDVSITASIFRSPLVKGPDRYGDPREEVTVIAEQLSARFDVGDRLGLYDFAEQQYFSWIRANRLLVRGDRGEINNADLHYLGDVRTPVSTTFRRVAAGEGGNLEGLFLRGIMAGTEWVFENRFLPARLSDDEIAIAECLVRMSGCVEGGPDLYSLAEASQDHYLSLLMKEAAASGETVRSRRQVWSRSER</sequence>
<dbReference type="EMBL" id="CP024915">
    <property type="protein sequence ID" value="AUZ88358.1"/>
    <property type="molecule type" value="Genomic_DNA"/>
</dbReference>
<name>A0A2L0UGM0_9MICC</name>